<dbReference type="InterPro" id="IPR000169">
    <property type="entry name" value="Pept_cys_AS"/>
</dbReference>
<comment type="similarity">
    <text evidence="1">Belongs to the peptidase C2 family.</text>
</comment>
<dbReference type="GO" id="GO:0005737">
    <property type="term" value="C:cytoplasm"/>
    <property type="evidence" value="ECO:0007669"/>
    <property type="project" value="TreeGrafter"/>
</dbReference>
<keyword evidence="9" id="KW-1185">Reference proteome</keyword>
<dbReference type="GO" id="GO:0006508">
    <property type="term" value="P:proteolysis"/>
    <property type="evidence" value="ECO:0007669"/>
    <property type="project" value="UniProtKB-KW"/>
</dbReference>
<organism evidence="8 9">
    <name type="scientific">Silurus asotus</name>
    <name type="common">Amur catfish</name>
    <name type="synonym">Parasilurus asotus</name>
    <dbReference type="NCBI Taxonomy" id="30991"/>
    <lineage>
        <taxon>Eukaryota</taxon>
        <taxon>Metazoa</taxon>
        <taxon>Chordata</taxon>
        <taxon>Craniata</taxon>
        <taxon>Vertebrata</taxon>
        <taxon>Euteleostomi</taxon>
        <taxon>Actinopterygii</taxon>
        <taxon>Neopterygii</taxon>
        <taxon>Teleostei</taxon>
        <taxon>Ostariophysi</taxon>
        <taxon>Siluriformes</taxon>
        <taxon>Siluridae</taxon>
        <taxon>Silurus</taxon>
    </lineage>
</organism>
<dbReference type="PROSITE" id="PS50203">
    <property type="entry name" value="CALPAIN_CAT"/>
    <property type="match status" value="1"/>
</dbReference>
<evidence type="ECO:0000256" key="6">
    <source>
        <dbReference type="PROSITE-ProRule" id="PRU00239"/>
    </source>
</evidence>
<dbReference type="Pfam" id="PF00648">
    <property type="entry name" value="Peptidase_C2"/>
    <property type="match status" value="1"/>
</dbReference>
<dbReference type="SUPFAM" id="SSF54001">
    <property type="entry name" value="Cysteine proteinases"/>
    <property type="match status" value="1"/>
</dbReference>
<name>A0AAD5B8N6_SILAS</name>
<dbReference type="SMART" id="SM00230">
    <property type="entry name" value="CysPc"/>
    <property type="match status" value="1"/>
</dbReference>
<dbReference type="PRINTS" id="PR00704">
    <property type="entry name" value="CALPAIN"/>
</dbReference>
<evidence type="ECO:0000256" key="3">
    <source>
        <dbReference type="ARBA" id="ARBA00022801"/>
    </source>
</evidence>
<keyword evidence="4" id="KW-0788">Thiol protease</keyword>
<evidence type="ECO:0000313" key="9">
    <source>
        <dbReference type="Proteomes" id="UP001205998"/>
    </source>
</evidence>
<comment type="caution">
    <text evidence="8">The sequence shown here is derived from an EMBL/GenBank/DDBJ whole genome shotgun (WGS) entry which is preliminary data.</text>
</comment>
<evidence type="ECO:0000256" key="4">
    <source>
        <dbReference type="ARBA" id="ARBA00022807"/>
    </source>
</evidence>
<reference evidence="8" key="1">
    <citation type="submission" date="2018-07" db="EMBL/GenBank/DDBJ databases">
        <title>Comparative genomics of catfishes provides insights into carnivory and benthic adaptation.</title>
        <authorList>
            <person name="Zhang Y."/>
            <person name="Wang D."/>
            <person name="Peng Z."/>
            <person name="Zheng S."/>
            <person name="Shao F."/>
            <person name="Tao W."/>
        </authorList>
    </citation>
    <scope>NUCLEOTIDE SEQUENCE</scope>
    <source>
        <strain evidence="8">Chongqing</strain>
    </source>
</reference>
<keyword evidence="2" id="KW-0645">Protease</keyword>
<dbReference type="InterPro" id="IPR001300">
    <property type="entry name" value="Peptidase_C2_calpain_cat"/>
</dbReference>
<dbReference type="PANTHER" id="PTHR10183:SF409">
    <property type="entry name" value="CALPAIN-8"/>
    <property type="match status" value="1"/>
</dbReference>
<evidence type="ECO:0000256" key="2">
    <source>
        <dbReference type="ARBA" id="ARBA00022670"/>
    </source>
</evidence>
<evidence type="ECO:0000256" key="1">
    <source>
        <dbReference type="ARBA" id="ARBA00007623"/>
    </source>
</evidence>
<proteinExistence type="inferred from homology"/>
<dbReference type="GO" id="GO:0004198">
    <property type="term" value="F:calcium-dependent cysteine-type endopeptidase activity"/>
    <property type="evidence" value="ECO:0007669"/>
    <property type="project" value="InterPro"/>
</dbReference>
<dbReference type="InterPro" id="IPR038765">
    <property type="entry name" value="Papain-like_cys_pep_sf"/>
</dbReference>
<dbReference type="Proteomes" id="UP001205998">
    <property type="component" value="Unassembled WGS sequence"/>
</dbReference>
<evidence type="ECO:0000256" key="5">
    <source>
        <dbReference type="PIRSR" id="PIRSR622684-1"/>
    </source>
</evidence>
<accession>A0AAD5B8N6</accession>
<feature type="active site" evidence="5">
    <location>
        <position position="105"/>
    </location>
</feature>
<feature type="domain" description="Calpain catalytic" evidence="7">
    <location>
        <begin position="45"/>
        <end position="142"/>
    </location>
</feature>
<evidence type="ECO:0000313" key="8">
    <source>
        <dbReference type="EMBL" id="KAI5629925.1"/>
    </source>
</evidence>
<protein>
    <submittedName>
        <fullName evidence="8">Calpain-8</fullName>
    </submittedName>
</protein>
<keyword evidence="3" id="KW-0378">Hydrolase</keyword>
<dbReference type="InterPro" id="IPR022684">
    <property type="entry name" value="Calpain_cysteine_protease"/>
</dbReference>
<comment type="caution">
    <text evidence="6">Lacks conserved residue(s) required for the propagation of feature annotation.</text>
</comment>
<sequence>MSNIANVLAKRKDKEEGLGGNDNAVSFNKQDFETLRSECLASGKLFCDPTFPAEVSSLGFNQLGKHSSKTIGVEWKRPSDLCPNPQFICDGATRTDIRQGALGDCWLLAAIASLTLDAEILGRVVPADQSFTEKYAGIFHFQGSPKRIILIRIIRTKSALVQP</sequence>
<dbReference type="PROSITE" id="PS00139">
    <property type="entry name" value="THIOL_PROTEASE_CYS"/>
    <property type="match status" value="1"/>
</dbReference>
<dbReference type="EMBL" id="MU532517">
    <property type="protein sequence ID" value="KAI5629925.1"/>
    <property type="molecule type" value="Genomic_DNA"/>
</dbReference>
<gene>
    <name evidence="8" type="ORF">C0J50_10462</name>
</gene>
<dbReference type="AlphaFoldDB" id="A0AAD5B8N6"/>
<dbReference type="PANTHER" id="PTHR10183">
    <property type="entry name" value="CALPAIN"/>
    <property type="match status" value="1"/>
</dbReference>
<evidence type="ECO:0000259" key="7">
    <source>
        <dbReference type="PROSITE" id="PS50203"/>
    </source>
</evidence>